<dbReference type="Proteomes" id="UP000095492">
    <property type="component" value="Unassembled WGS sequence"/>
</dbReference>
<dbReference type="Pfam" id="PF09822">
    <property type="entry name" value="ABC_transp_aux"/>
    <property type="match status" value="1"/>
</dbReference>
<evidence type="ECO:0000313" key="11">
    <source>
        <dbReference type="Proteomes" id="UP000095492"/>
    </source>
</evidence>
<evidence type="ECO:0000256" key="2">
    <source>
        <dbReference type="ARBA" id="ARBA00022475"/>
    </source>
</evidence>
<dbReference type="GeneID" id="97390311"/>
<dbReference type="GO" id="GO:0140359">
    <property type="term" value="F:ABC-type transporter activity"/>
    <property type="evidence" value="ECO:0007669"/>
    <property type="project" value="InterPro"/>
</dbReference>
<organism evidence="10 11">
    <name type="scientific">Eubacterium ramulus</name>
    <dbReference type="NCBI Taxonomy" id="39490"/>
    <lineage>
        <taxon>Bacteria</taxon>
        <taxon>Bacillati</taxon>
        <taxon>Bacillota</taxon>
        <taxon>Clostridia</taxon>
        <taxon>Eubacteriales</taxon>
        <taxon>Eubacteriaceae</taxon>
        <taxon>Eubacterium</taxon>
    </lineage>
</organism>
<feature type="transmembrane region" description="Helical" evidence="6">
    <location>
        <begin position="156"/>
        <end position="179"/>
    </location>
</feature>
<feature type="domain" description="ABC-type uncharacterised transport system" evidence="7">
    <location>
        <begin position="408"/>
        <end position="604"/>
    </location>
</feature>
<evidence type="ECO:0000259" key="7">
    <source>
        <dbReference type="Pfam" id="PF09822"/>
    </source>
</evidence>
<dbReference type="PANTHER" id="PTHR30294:SF29">
    <property type="entry name" value="MULTIDRUG ABC TRANSPORTER PERMEASE YBHS-RELATED"/>
    <property type="match status" value="1"/>
</dbReference>
<feature type="transmembrane region" description="Helical" evidence="6">
    <location>
        <begin position="128"/>
        <end position="149"/>
    </location>
</feature>
<evidence type="ECO:0000259" key="9">
    <source>
        <dbReference type="Pfam" id="PF23357"/>
    </source>
</evidence>
<sequence length="700" mass="76038">MIAILKRELKAYFTSVIGWIFMAAFFFVFNLYFVANNLIYGTPYLSYSLNNVAFVLLIIIPILAMRSMSDDRRTKTDQLLYTSPVSVPKVILGKFLALVLVFSIVVGAICLCPLLLSRFGSIPMAESYAAILGLWLYGCLSISICVFVSSLTESQVIAAVLSFALLFIGYMMEGITSIISSSGNTLTKVLNCLSTSSALNNFSNGMLDVAGIIYYVSGTLLFLFLTCQVVQKHRWSVSAKKIRRGVFNSSFVVIGIAIAVVVNVFAGQLPEKVKSVDLTTQNLYTLTDDSVKLINNLKQDVTLYVLSAENSADDTVVRTLENYEDESSHIKVEYVDPAVSPNFYSSYTDAAPSDGSIIAVSGEKSKVIDASDLYEYSVDYSTYTQTKSAYDGEGQLTSAISYVTSDNQPKVYVITGHGESSLDSSFQSALEKMNISVEELTLLQQDAVPDDAEAIIINGPTADFSADDAAKISTYLAGGGKALITTAYNKTADTPNFDSVLAAYDISVTSGMVMDSDNTHYYQYPFYLLPDVKSATQTSKVDKYVFLPYAQALSNTGEHPDTLEWTDLLTSSDSAYIKTDVANIRSVEKEATDQSGQFTLAANVTDNETGADITIVGSSLVFTQDADSVVAGQNLALFKGIFSGTSAAESAVSIDAKQYTYSNLSVNQSVAIMSETLLVMVLPIVLIVAGIVIWYRRRRA</sequence>
<gene>
    <name evidence="10" type="ORF">ERS852448_00981</name>
</gene>
<accession>A0A173SHY9</accession>
<feature type="domain" description="DUF7088" evidence="9">
    <location>
        <begin position="281"/>
        <end position="342"/>
    </location>
</feature>
<evidence type="ECO:0000256" key="3">
    <source>
        <dbReference type="ARBA" id="ARBA00022692"/>
    </source>
</evidence>
<dbReference type="InterPro" id="IPR019196">
    <property type="entry name" value="ABC_transp_unknown"/>
</dbReference>
<evidence type="ECO:0000313" key="10">
    <source>
        <dbReference type="EMBL" id="CUM89951.1"/>
    </source>
</evidence>
<dbReference type="Pfam" id="PF23357">
    <property type="entry name" value="DUF7088"/>
    <property type="match status" value="1"/>
</dbReference>
<dbReference type="AlphaFoldDB" id="A0A173SHY9"/>
<keyword evidence="3 6" id="KW-0812">Transmembrane</keyword>
<proteinExistence type="predicted"/>
<keyword evidence="5 6" id="KW-0472">Membrane</keyword>
<dbReference type="STRING" id="39490.ERS852448_00981"/>
<protein>
    <submittedName>
        <fullName evidence="10">ABC-type transport system involved in multi-copper enzyme maturation, permease component</fullName>
    </submittedName>
</protein>
<feature type="transmembrane region" description="Helical" evidence="6">
    <location>
        <begin position="95"/>
        <end position="116"/>
    </location>
</feature>
<dbReference type="InterPro" id="IPR055396">
    <property type="entry name" value="DUF7088"/>
</dbReference>
<reference evidence="10 11" key="1">
    <citation type="submission" date="2015-09" db="EMBL/GenBank/DDBJ databases">
        <authorList>
            <consortium name="Pathogen Informatics"/>
        </authorList>
    </citation>
    <scope>NUCLEOTIDE SEQUENCE [LARGE SCALE GENOMIC DNA]</scope>
    <source>
        <strain evidence="10 11">2789STDY5608891</strain>
    </source>
</reference>
<feature type="transmembrane region" description="Helical" evidence="6">
    <location>
        <begin position="212"/>
        <end position="230"/>
    </location>
</feature>
<dbReference type="OrthoDB" id="9766228at2"/>
<dbReference type="InterPro" id="IPR013525">
    <property type="entry name" value="ABC2_TM"/>
</dbReference>
<evidence type="ECO:0000256" key="4">
    <source>
        <dbReference type="ARBA" id="ARBA00022989"/>
    </source>
</evidence>
<feature type="transmembrane region" description="Helical" evidence="6">
    <location>
        <begin position="677"/>
        <end position="695"/>
    </location>
</feature>
<evidence type="ECO:0000256" key="1">
    <source>
        <dbReference type="ARBA" id="ARBA00004651"/>
    </source>
</evidence>
<dbReference type="EMBL" id="CYYA01000005">
    <property type="protein sequence ID" value="CUM89951.1"/>
    <property type="molecule type" value="Genomic_DNA"/>
</dbReference>
<dbReference type="InterPro" id="IPR051449">
    <property type="entry name" value="ABC-2_transporter_component"/>
</dbReference>
<evidence type="ECO:0000256" key="6">
    <source>
        <dbReference type="SAM" id="Phobius"/>
    </source>
</evidence>
<comment type="subcellular location">
    <subcellularLocation>
        <location evidence="1">Cell membrane</location>
        <topology evidence="1">Multi-pass membrane protein</topology>
    </subcellularLocation>
</comment>
<feature type="transmembrane region" description="Helical" evidence="6">
    <location>
        <begin position="12"/>
        <end position="35"/>
    </location>
</feature>
<feature type="transmembrane region" description="Helical" evidence="6">
    <location>
        <begin position="47"/>
        <end position="65"/>
    </location>
</feature>
<dbReference type="GO" id="GO:0005886">
    <property type="term" value="C:plasma membrane"/>
    <property type="evidence" value="ECO:0007669"/>
    <property type="project" value="UniProtKB-SubCell"/>
</dbReference>
<evidence type="ECO:0000256" key="5">
    <source>
        <dbReference type="ARBA" id="ARBA00023136"/>
    </source>
</evidence>
<keyword evidence="4 6" id="KW-1133">Transmembrane helix</keyword>
<dbReference type="PANTHER" id="PTHR30294">
    <property type="entry name" value="MEMBRANE COMPONENT OF ABC TRANSPORTER YHHJ-RELATED"/>
    <property type="match status" value="1"/>
</dbReference>
<name>A0A173SHY9_EUBRA</name>
<feature type="transmembrane region" description="Helical" evidence="6">
    <location>
        <begin position="251"/>
        <end position="269"/>
    </location>
</feature>
<evidence type="ECO:0000259" key="8">
    <source>
        <dbReference type="Pfam" id="PF12698"/>
    </source>
</evidence>
<dbReference type="Pfam" id="PF12698">
    <property type="entry name" value="ABC2_membrane_3"/>
    <property type="match status" value="1"/>
</dbReference>
<dbReference type="RefSeq" id="WP_055289708.1">
    <property type="nucleotide sequence ID" value="NZ_CP173382.1"/>
</dbReference>
<feature type="domain" description="ABC-2 type transporter transmembrane" evidence="8">
    <location>
        <begin position="44"/>
        <end position="225"/>
    </location>
</feature>
<keyword evidence="2" id="KW-1003">Cell membrane</keyword>